<dbReference type="Proteomes" id="UP001259659">
    <property type="component" value="Unassembled WGS sequence"/>
</dbReference>
<dbReference type="InterPro" id="IPR025403">
    <property type="entry name" value="TgpA-like_C"/>
</dbReference>
<keyword evidence="2" id="KW-0472">Membrane</keyword>
<accession>A0ABU2FBW4</accession>
<name>A0ABU2FBW4_9EURY</name>
<keyword evidence="5" id="KW-1185">Reference proteome</keyword>
<feature type="compositionally biased region" description="Basic and acidic residues" evidence="1">
    <location>
        <begin position="65"/>
        <end position="74"/>
    </location>
</feature>
<feature type="compositionally biased region" description="Basic and acidic residues" evidence="1">
    <location>
        <begin position="82"/>
        <end position="107"/>
    </location>
</feature>
<dbReference type="RefSeq" id="WP_310919397.1">
    <property type="nucleotide sequence ID" value="NZ_JAMQON010000002.1"/>
</dbReference>
<dbReference type="EMBL" id="JAMQON010000002">
    <property type="protein sequence ID" value="MDS0259755.1"/>
    <property type="molecule type" value="Genomic_DNA"/>
</dbReference>
<proteinExistence type="predicted"/>
<reference evidence="4 5" key="1">
    <citation type="submission" date="2022-06" db="EMBL/GenBank/DDBJ databases">
        <title>Haloarcula sp. a new haloarchaeum isolate from saline soil.</title>
        <authorList>
            <person name="Strakova D."/>
            <person name="Galisteo C."/>
            <person name="Sanchez-Porro C."/>
            <person name="Ventosa A."/>
        </authorList>
    </citation>
    <scope>NUCLEOTIDE SEQUENCE [LARGE SCALE GENOMIC DNA]</scope>
    <source>
        <strain evidence="4 5">S1CR25-12</strain>
    </source>
</reference>
<dbReference type="Pfam" id="PF13559">
    <property type="entry name" value="DUF4129"/>
    <property type="match status" value="1"/>
</dbReference>
<keyword evidence="2" id="KW-0812">Transmembrane</keyword>
<evidence type="ECO:0000313" key="5">
    <source>
        <dbReference type="Proteomes" id="UP001259659"/>
    </source>
</evidence>
<keyword evidence="2" id="KW-1133">Transmembrane helix</keyword>
<feature type="region of interest" description="Disordered" evidence="1">
    <location>
        <begin position="233"/>
        <end position="262"/>
    </location>
</feature>
<evidence type="ECO:0000259" key="3">
    <source>
        <dbReference type="Pfam" id="PF13559"/>
    </source>
</evidence>
<feature type="transmembrane region" description="Helical" evidence="2">
    <location>
        <begin position="138"/>
        <end position="157"/>
    </location>
</feature>
<sequence length="262" mass="27841">MNTERILSAGIAVVVVVAVGLSASTLASSMSTDPSEAIDVGYDALPLGADSEGDIAAAAQGVHDRYTEGKGDEQRDVEEDGSDPRSAQRADEDGQRDGEAQAERRGGEPSGDTGYGDRESAQAGQGLSGAQGLAGTGWPLELLLLAAALLALVTVAYRYRYRLRRAVGTEAEASATESVVPDPENDVERAWVELVRRAGVPEPRTRTPRDCARLAVETGFDPSHVDRLRRTFEDVRYGSAPPTDEQESVARETLDRLDGEGS</sequence>
<feature type="region of interest" description="Disordered" evidence="1">
    <location>
        <begin position="65"/>
        <end position="129"/>
    </location>
</feature>
<gene>
    <name evidence="4" type="ORF">NDI56_10170</name>
</gene>
<organism evidence="4 5">
    <name type="scientific">Haloarcula saliterrae</name>
    <dbReference type="NCBI Taxonomy" id="2950534"/>
    <lineage>
        <taxon>Archaea</taxon>
        <taxon>Methanobacteriati</taxon>
        <taxon>Methanobacteriota</taxon>
        <taxon>Stenosarchaea group</taxon>
        <taxon>Halobacteria</taxon>
        <taxon>Halobacteriales</taxon>
        <taxon>Haloarculaceae</taxon>
        <taxon>Haloarcula</taxon>
    </lineage>
</organism>
<evidence type="ECO:0000256" key="1">
    <source>
        <dbReference type="SAM" id="MobiDB-lite"/>
    </source>
</evidence>
<protein>
    <submittedName>
        <fullName evidence="4">DUF4129 domain-containing protein</fullName>
    </submittedName>
</protein>
<feature type="compositionally biased region" description="Basic and acidic residues" evidence="1">
    <location>
        <begin position="248"/>
        <end position="262"/>
    </location>
</feature>
<feature type="domain" description="Protein-glutamine gamma-glutamyltransferase-like C-terminal" evidence="3">
    <location>
        <begin position="189"/>
        <end position="254"/>
    </location>
</feature>
<evidence type="ECO:0000256" key="2">
    <source>
        <dbReference type="SAM" id="Phobius"/>
    </source>
</evidence>
<evidence type="ECO:0000313" key="4">
    <source>
        <dbReference type="EMBL" id="MDS0259755.1"/>
    </source>
</evidence>
<comment type="caution">
    <text evidence="4">The sequence shown here is derived from an EMBL/GenBank/DDBJ whole genome shotgun (WGS) entry which is preliminary data.</text>
</comment>